<dbReference type="PANTHER" id="PTHR30157">
    <property type="entry name" value="FERRIC REDUCTASE, NADPH-DEPENDENT"/>
    <property type="match status" value="1"/>
</dbReference>
<dbReference type="InterPro" id="IPR013113">
    <property type="entry name" value="SIP_FAD-bd"/>
</dbReference>
<evidence type="ECO:0000313" key="4">
    <source>
        <dbReference type="Proteomes" id="UP000092713"/>
    </source>
</evidence>
<dbReference type="Proteomes" id="UP000092713">
    <property type="component" value="Unassembled WGS sequence"/>
</dbReference>
<dbReference type="InterPro" id="IPR017938">
    <property type="entry name" value="Riboflavin_synthase-like_b-brl"/>
</dbReference>
<dbReference type="InterPro" id="IPR017927">
    <property type="entry name" value="FAD-bd_FR_type"/>
</dbReference>
<reference evidence="3 4" key="1">
    <citation type="submission" date="2016-04" db="EMBL/GenBank/DDBJ databases">
        <title>Draft genome sequence of Janthinobacterium psychrotolerans sp. nov., isolated from freshwater sediments in Denmark.</title>
        <authorList>
            <person name="Gong X."/>
            <person name="Skrivergaard S."/>
            <person name="Korsgaard B.S."/>
            <person name="Schreiber L."/>
            <person name="Marshall I.P."/>
            <person name="Finster K."/>
            <person name="Schramm A."/>
        </authorList>
    </citation>
    <scope>NUCLEOTIDE SEQUENCE [LARGE SCALE GENOMIC DNA]</scope>
    <source>
        <strain evidence="3 4">S3-2</strain>
    </source>
</reference>
<name>A0A1A7BXU4_9BURK</name>
<evidence type="ECO:0000313" key="3">
    <source>
        <dbReference type="EMBL" id="OBV37569.1"/>
    </source>
</evidence>
<dbReference type="FunFam" id="2.40.30.10:FF:000055">
    <property type="entry name" value="Siderophore-interacting family protein"/>
    <property type="match status" value="1"/>
</dbReference>
<dbReference type="InterPro" id="IPR039261">
    <property type="entry name" value="FNR_nucleotide-bd"/>
</dbReference>
<dbReference type="STRING" id="1747903.ASR47_1003231"/>
<comment type="similarity">
    <text evidence="1">Belongs to the SIP oxidoreductase family.</text>
</comment>
<feature type="domain" description="FAD-binding FR-type" evidence="2">
    <location>
        <begin position="21"/>
        <end position="146"/>
    </location>
</feature>
<dbReference type="InterPro" id="IPR039374">
    <property type="entry name" value="SIP_fam"/>
</dbReference>
<evidence type="ECO:0000256" key="1">
    <source>
        <dbReference type="ARBA" id="ARBA00035644"/>
    </source>
</evidence>
<dbReference type="PATRIC" id="fig|1747903.4.peg.1092"/>
<dbReference type="CDD" id="cd06193">
    <property type="entry name" value="siderophore_interacting"/>
    <property type="match status" value="1"/>
</dbReference>
<dbReference type="Gene3D" id="2.40.30.10">
    <property type="entry name" value="Translation factors"/>
    <property type="match status" value="1"/>
</dbReference>
<comment type="caution">
    <text evidence="3">The sequence shown here is derived from an EMBL/GenBank/DDBJ whole genome shotgun (WGS) entry which is preliminary data.</text>
</comment>
<dbReference type="PANTHER" id="PTHR30157:SF0">
    <property type="entry name" value="NADPH-DEPENDENT FERRIC-CHELATE REDUCTASE"/>
    <property type="match status" value="1"/>
</dbReference>
<dbReference type="Pfam" id="PF08021">
    <property type="entry name" value="FAD_binding_9"/>
    <property type="match status" value="1"/>
</dbReference>
<proteinExistence type="inferred from homology"/>
<dbReference type="OrthoDB" id="9814826at2"/>
<dbReference type="SUPFAM" id="SSF63380">
    <property type="entry name" value="Riboflavin synthase domain-like"/>
    <property type="match status" value="1"/>
</dbReference>
<accession>A0A1A7BXU4</accession>
<gene>
    <name evidence="3" type="ORF">ASR47_1003231</name>
</gene>
<keyword evidence="4" id="KW-1185">Reference proteome</keyword>
<organism evidence="3 4">
    <name type="scientific">Janthinobacterium psychrotolerans</name>
    <dbReference type="NCBI Taxonomy" id="1747903"/>
    <lineage>
        <taxon>Bacteria</taxon>
        <taxon>Pseudomonadati</taxon>
        <taxon>Pseudomonadota</taxon>
        <taxon>Betaproteobacteria</taxon>
        <taxon>Burkholderiales</taxon>
        <taxon>Oxalobacteraceae</taxon>
        <taxon>Janthinobacterium</taxon>
    </lineage>
</organism>
<dbReference type="InterPro" id="IPR007037">
    <property type="entry name" value="SIP_rossman_dom"/>
</dbReference>
<dbReference type="RefSeq" id="WP_065309798.1">
    <property type="nucleotide sequence ID" value="NZ_LOCQ01000060.1"/>
</dbReference>
<dbReference type="EMBL" id="LOCQ01000060">
    <property type="protein sequence ID" value="OBV37569.1"/>
    <property type="molecule type" value="Genomic_DNA"/>
</dbReference>
<protein>
    <submittedName>
        <fullName evidence="3">NADPH-dependent ferric siderophore reductase</fullName>
    </submittedName>
</protein>
<dbReference type="PROSITE" id="PS51384">
    <property type="entry name" value="FAD_FR"/>
    <property type="match status" value="1"/>
</dbReference>
<dbReference type="AlphaFoldDB" id="A0A1A7BXU4"/>
<dbReference type="Pfam" id="PF04954">
    <property type="entry name" value="SIP"/>
    <property type="match status" value="1"/>
</dbReference>
<dbReference type="Gene3D" id="3.40.50.80">
    <property type="entry name" value="Nucleotide-binding domain of ferredoxin-NADP reductase (FNR) module"/>
    <property type="match status" value="1"/>
</dbReference>
<evidence type="ECO:0000259" key="2">
    <source>
        <dbReference type="PROSITE" id="PS51384"/>
    </source>
</evidence>
<sequence>MTDASSTPQRTHTIERLRHALKLRVLTVVRTEELTAHMRRIILAGADLDGFVSPSHDDHVKLFFPAPGDTQPVLPALGQGANPIEYAEGARPVARNYTPRRHDPVKGELEIDFVLHGDGPASTWAAQAAPGQTLGVGGPRGSMVVPLDFDWYVLVGDQTALPAIARRLEQLPAGARAIAVIETVDDGEQLALESRAQADFHWVGRNGRQGALLLEALQRIALPQDGDGFVWVACEHAQVKGLRAHFIDAGVPRQHLHVASYWKHGAAEHHERHDE</sequence>
<dbReference type="GO" id="GO:0016491">
    <property type="term" value="F:oxidoreductase activity"/>
    <property type="evidence" value="ECO:0007669"/>
    <property type="project" value="InterPro"/>
</dbReference>